<feature type="region of interest" description="Disordered" evidence="1">
    <location>
        <begin position="22"/>
        <end position="93"/>
    </location>
</feature>
<reference evidence="2" key="1">
    <citation type="submission" date="2024-06" db="UniProtKB">
        <authorList>
            <consortium name="Ensembl"/>
        </authorList>
    </citation>
    <scope>IDENTIFICATION</scope>
</reference>
<evidence type="ECO:0000256" key="1">
    <source>
        <dbReference type="SAM" id="MobiDB-lite"/>
    </source>
</evidence>
<sequence>MPLPHFLRCPSGSEMGEKELLPQYADDGRDDWPPTLERGGGRELKQPLSPGKAIQSMRRAVSESWSPEGERKQASTPSKQARRKRQKNKVRRT</sequence>
<dbReference type="AlphaFoldDB" id="M3XRE9"/>
<dbReference type="InParanoid" id="M3XRE9"/>
<accession>M3XRE9</accession>
<dbReference type="Ensembl" id="ENSMPUT00000001683.1">
    <property type="protein sequence ID" value="ENSMPUP00000001649.1"/>
    <property type="gene ID" value="ENSMPUG00000001665.1"/>
</dbReference>
<protein>
    <submittedName>
        <fullName evidence="2">Uncharacterized protein</fullName>
    </submittedName>
</protein>
<dbReference type="HOGENOM" id="CLU_2405129_0_0_1"/>
<proteinExistence type="predicted"/>
<feature type="compositionally biased region" description="Basic residues" evidence="1">
    <location>
        <begin position="80"/>
        <end position="93"/>
    </location>
</feature>
<feature type="compositionally biased region" description="Basic and acidic residues" evidence="1">
    <location>
        <begin position="22"/>
        <end position="32"/>
    </location>
</feature>
<name>M3XRE9_MUSPF</name>
<organism evidence="2">
    <name type="scientific">Mustela putorius furo</name>
    <name type="common">European domestic ferret</name>
    <name type="synonym">Mustela furo</name>
    <dbReference type="NCBI Taxonomy" id="9669"/>
    <lineage>
        <taxon>Eukaryota</taxon>
        <taxon>Metazoa</taxon>
        <taxon>Chordata</taxon>
        <taxon>Craniata</taxon>
        <taxon>Vertebrata</taxon>
        <taxon>Euteleostomi</taxon>
        <taxon>Mammalia</taxon>
        <taxon>Eutheria</taxon>
        <taxon>Laurasiatheria</taxon>
        <taxon>Carnivora</taxon>
        <taxon>Caniformia</taxon>
        <taxon>Musteloidea</taxon>
        <taxon>Mustelidae</taxon>
        <taxon>Mustelinae</taxon>
        <taxon>Mustela</taxon>
    </lineage>
</organism>
<dbReference type="EMBL" id="AEYP01068058">
    <property type="status" value="NOT_ANNOTATED_CDS"/>
    <property type="molecule type" value="Genomic_DNA"/>
</dbReference>
<evidence type="ECO:0000313" key="2">
    <source>
        <dbReference type="Ensembl" id="ENSMPUP00000001649.1"/>
    </source>
</evidence>